<evidence type="ECO:0000313" key="9">
    <source>
        <dbReference type="EMBL" id="SEG07314.1"/>
    </source>
</evidence>
<evidence type="ECO:0000313" key="10">
    <source>
        <dbReference type="Proteomes" id="UP000236721"/>
    </source>
</evidence>
<keyword evidence="7" id="KW-0998">Cell outer membrane</keyword>
<dbReference type="GO" id="GO:0015483">
    <property type="term" value="F:long-chain fatty acid transporting porin activity"/>
    <property type="evidence" value="ECO:0007669"/>
    <property type="project" value="TreeGrafter"/>
</dbReference>
<dbReference type="PANTHER" id="PTHR35093:SF8">
    <property type="entry name" value="OUTER MEMBRANE PROTEIN NMB0088-RELATED"/>
    <property type="match status" value="1"/>
</dbReference>
<comment type="similarity">
    <text evidence="2">Belongs to the OmpP1/FadL family.</text>
</comment>
<feature type="chain" id="PRO_5009289100" evidence="8">
    <location>
        <begin position="31"/>
        <end position="403"/>
    </location>
</feature>
<evidence type="ECO:0000256" key="2">
    <source>
        <dbReference type="ARBA" id="ARBA00008163"/>
    </source>
</evidence>
<keyword evidence="6" id="KW-0472">Membrane</keyword>
<evidence type="ECO:0000256" key="6">
    <source>
        <dbReference type="ARBA" id="ARBA00023136"/>
    </source>
</evidence>
<feature type="signal peptide" evidence="8">
    <location>
        <begin position="1"/>
        <end position="30"/>
    </location>
</feature>
<name>A0A1H5X6D2_9VIBR</name>
<sequence>MGVTLFILTERQNMKKSIIALLLLAPTVNASGLLLQEAVTANAGTAGAGDGVYTESAAASWANPATMSFMGEQLTTVNAMLLNLDMDYIDNSPAQSNGQATTTMPSVGMFHVRQISDNLHLGLNFGVVGGSSIEYGSDWAGAPYLDKAFMTAVQLNPNLSYRVNDNLSVAVGAQLNYGLLEASTSTLQTDLGSDWAYGFTLGAMYSRDDWSLGLSYHSKLIHEFSVKASSDAINEPIPVNTELAIPAIVDLSGRYAVNDKLSLLSSVQFHQWSEFKETALYNDNVSQSIDRQWQDVWKFAAGGEYQLNQKWALKAGFSYETSPQDDPSLQWVDLPVGEQFRYSVGARTQWDGKTVDFFYEFADFGSMPIQRQVGPNPGNLDGLPDLDGTFEGHIHFVGLNVSF</sequence>
<dbReference type="SUPFAM" id="SSF56935">
    <property type="entry name" value="Porins"/>
    <property type="match status" value="1"/>
</dbReference>
<keyword evidence="5 8" id="KW-0732">Signal</keyword>
<keyword evidence="10" id="KW-1185">Reference proteome</keyword>
<dbReference type="Gene3D" id="2.40.160.60">
    <property type="entry name" value="Outer membrane protein transport protein (OMPP1/FadL/TodX)"/>
    <property type="match status" value="1"/>
</dbReference>
<dbReference type="Proteomes" id="UP000236721">
    <property type="component" value="Unassembled WGS sequence"/>
</dbReference>
<proteinExistence type="inferred from homology"/>
<protein>
    <submittedName>
        <fullName evidence="9">Long-chain fatty acid transport protein</fullName>
    </submittedName>
</protein>
<evidence type="ECO:0000256" key="5">
    <source>
        <dbReference type="ARBA" id="ARBA00022729"/>
    </source>
</evidence>
<evidence type="ECO:0000256" key="8">
    <source>
        <dbReference type="SAM" id="SignalP"/>
    </source>
</evidence>
<organism evidence="9 10">
    <name type="scientific">Vibrio hangzhouensis</name>
    <dbReference type="NCBI Taxonomy" id="462991"/>
    <lineage>
        <taxon>Bacteria</taxon>
        <taxon>Pseudomonadati</taxon>
        <taxon>Pseudomonadota</taxon>
        <taxon>Gammaproteobacteria</taxon>
        <taxon>Vibrionales</taxon>
        <taxon>Vibrionaceae</taxon>
        <taxon>Vibrio</taxon>
    </lineage>
</organism>
<evidence type="ECO:0000256" key="1">
    <source>
        <dbReference type="ARBA" id="ARBA00004571"/>
    </source>
</evidence>
<dbReference type="EMBL" id="FNVG01000006">
    <property type="protein sequence ID" value="SEG07314.1"/>
    <property type="molecule type" value="Genomic_DNA"/>
</dbReference>
<dbReference type="Pfam" id="PF03349">
    <property type="entry name" value="Toluene_X"/>
    <property type="match status" value="1"/>
</dbReference>
<reference evidence="10" key="1">
    <citation type="submission" date="2016-10" db="EMBL/GenBank/DDBJ databases">
        <authorList>
            <person name="Varghese N."/>
            <person name="Submissions S."/>
        </authorList>
    </citation>
    <scope>NUCLEOTIDE SEQUENCE [LARGE SCALE GENOMIC DNA]</scope>
    <source>
        <strain evidence="10">CGMCC 1.7062</strain>
    </source>
</reference>
<dbReference type="GO" id="GO:0009279">
    <property type="term" value="C:cell outer membrane"/>
    <property type="evidence" value="ECO:0007669"/>
    <property type="project" value="UniProtKB-SubCell"/>
</dbReference>
<keyword evidence="4" id="KW-0812">Transmembrane</keyword>
<comment type="subcellular location">
    <subcellularLocation>
        <location evidence="1">Cell outer membrane</location>
        <topology evidence="1">Multi-pass membrane protein</topology>
    </subcellularLocation>
</comment>
<accession>A0A1H5X6D2</accession>
<dbReference type="PANTHER" id="PTHR35093">
    <property type="entry name" value="OUTER MEMBRANE PROTEIN NMB0088-RELATED"/>
    <property type="match status" value="1"/>
</dbReference>
<keyword evidence="3" id="KW-1134">Transmembrane beta strand</keyword>
<evidence type="ECO:0000256" key="7">
    <source>
        <dbReference type="ARBA" id="ARBA00023237"/>
    </source>
</evidence>
<evidence type="ECO:0000256" key="3">
    <source>
        <dbReference type="ARBA" id="ARBA00022452"/>
    </source>
</evidence>
<dbReference type="AlphaFoldDB" id="A0A1H5X6D2"/>
<gene>
    <name evidence="9" type="ORF">SAMN04488244_106228</name>
</gene>
<dbReference type="InterPro" id="IPR005017">
    <property type="entry name" value="OMPP1/FadL/TodX"/>
</dbReference>
<evidence type="ECO:0000256" key="4">
    <source>
        <dbReference type="ARBA" id="ARBA00022692"/>
    </source>
</evidence>